<dbReference type="Proteomes" id="UP000176422">
    <property type="component" value="Unassembled WGS sequence"/>
</dbReference>
<evidence type="ECO:0000313" key="2">
    <source>
        <dbReference type="Proteomes" id="UP000176422"/>
    </source>
</evidence>
<organism evidence="1 2">
    <name type="scientific">Candidatus Wolfebacteria bacterium RIFOXYB1_FULL_54_12</name>
    <dbReference type="NCBI Taxonomy" id="1802559"/>
    <lineage>
        <taxon>Bacteria</taxon>
        <taxon>Candidatus Wolfeibacteriota</taxon>
    </lineage>
</organism>
<dbReference type="STRING" id="1802559.A2372_01130"/>
<comment type="caution">
    <text evidence="1">The sequence shown here is derived from an EMBL/GenBank/DDBJ whole genome shotgun (WGS) entry which is preliminary data.</text>
</comment>
<accession>A0A1F8DW18</accession>
<protein>
    <submittedName>
        <fullName evidence="1">Uncharacterized protein</fullName>
    </submittedName>
</protein>
<reference evidence="1 2" key="1">
    <citation type="journal article" date="2016" name="Nat. Commun.">
        <title>Thousands of microbial genomes shed light on interconnected biogeochemical processes in an aquifer system.</title>
        <authorList>
            <person name="Anantharaman K."/>
            <person name="Brown C.T."/>
            <person name="Hug L.A."/>
            <person name="Sharon I."/>
            <person name="Castelle C.J."/>
            <person name="Probst A.J."/>
            <person name="Thomas B.C."/>
            <person name="Singh A."/>
            <person name="Wilkins M.J."/>
            <person name="Karaoz U."/>
            <person name="Brodie E.L."/>
            <person name="Williams K.H."/>
            <person name="Hubbard S.S."/>
            <person name="Banfield J.F."/>
        </authorList>
    </citation>
    <scope>NUCLEOTIDE SEQUENCE [LARGE SCALE GENOMIC DNA]</scope>
</reference>
<dbReference type="EMBL" id="MGIT01000003">
    <property type="protein sequence ID" value="OGM92774.1"/>
    <property type="molecule type" value="Genomic_DNA"/>
</dbReference>
<gene>
    <name evidence="1" type="ORF">A2372_01130</name>
</gene>
<sequence length="302" mass="33258">MMTMNALITSRDPKGQQATSLFEAAYNKAKLDGLRAQLLNEKGGELHAGIIKLINELTMSNQYASEETKSNYTYPSEYKGPMPISKQIGMLAKIFGRSLGYTSEFVEKVLPTLTLPEGAEGWFAIPSVDALAARFFPEVTDPAEKYCRAVMLIHEKLGKARMFQNYREGQIDKQYLRMHARTAHALAIIQEQQKGDILIIAAQLGMRHRGCSTRRAREVFVANEYGLGSLMGCSIALTHPERFVQFEELDMDLPGDEFSPGGGGRFDGAPFLYFDDDGLGFYTDGCGSAYGGCGSASGFLPQ</sequence>
<dbReference type="AlphaFoldDB" id="A0A1F8DW18"/>
<name>A0A1F8DW18_9BACT</name>
<proteinExistence type="predicted"/>
<evidence type="ECO:0000313" key="1">
    <source>
        <dbReference type="EMBL" id="OGM92774.1"/>
    </source>
</evidence>